<dbReference type="GO" id="GO:0000155">
    <property type="term" value="F:phosphorelay sensor kinase activity"/>
    <property type="evidence" value="ECO:0007669"/>
    <property type="project" value="InterPro"/>
</dbReference>
<dbReference type="CDD" id="cd00082">
    <property type="entry name" value="HisKA"/>
    <property type="match status" value="1"/>
</dbReference>
<dbReference type="PROSITE" id="PS50109">
    <property type="entry name" value="HIS_KIN"/>
    <property type="match status" value="1"/>
</dbReference>
<evidence type="ECO:0000256" key="15">
    <source>
        <dbReference type="SAM" id="Phobius"/>
    </source>
</evidence>
<dbReference type="Proteomes" id="UP000589351">
    <property type="component" value="Unassembled WGS sequence"/>
</dbReference>
<dbReference type="GO" id="GO:0004721">
    <property type="term" value="F:phosphoprotein phosphatase activity"/>
    <property type="evidence" value="ECO:0007669"/>
    <property type="project" value="TreeGrafter"/>
</dbReference>
<name>A0A6V7RPQ5_9STAP</name>
<evidence type="ECO:0000256" key="5">
    <source>
        <dbReference type="ARBA" id="ARBA00022475"/>
    </source>
</evidence>
<dbReference type="Gene3D" id="1.10.287.130">
    <property type="match status" value="1"/>
</dbReference>
<dbReference type="SUPFAM" id="SSF158472">
    <property type="entry name" value="HAMP domain-like"/>
    <property type="match status" value="1"/>
</dbReference>
<evidence type="ECO:0000256" key="13">
    <source>
        <dbReference type="ARBA" id="ARBA00023012"/>
    </source>
</evidence>
<dbReference type="PROSITE" id="PS50885">
    <property type="entry name" value="HAMP"/>
    <property type="match status" value="1"/>
</dbReference>
<dbReference type="NCBIfam" id="TIGR00229">
    <property type="entry name" value="sensory_box"/>
    <property type="match status" value="1"/>
</dbReference>
<keyword evidence="5" id="KW-1003">Cell membrane</keyword>
<dbReference type="SUPFAM" id="SSF55785">
    <property type="entry name" value="PYP-like sensor domain (PAS domain)"/>
    <property type="match status" value="1"/>
</dbReference>
<evidence type="ECO:0000256" key="7">
    <source>
        <dbReference type="ARBA" id="ARBA00022679"/>
    </source>
</evidence>
<dbReference type="PANTHER" id="PTHR45453">
    <property type="entry name" value="PHOSPHATE REGULON SENSOR PROTEIN PHOR"/>
    <property type="match status" value="1"/>
</dbReference>
<feature type="domain" description="Histidine kinase" evidence="16">
    <location>
        <begin position="372"/>
        <end position="590"/>
    </location>
</feature>
<keyword evidence="11" id="KW-0067">ATP-binding</keyword>
<keyword evidence="8 15" id="KW-0812">Transmembrane</keyword>
<evidence type="ECO:0000256" key="11">
    <source>
        <dbReference type="ARBA" id="ARBA00022840"/>
    </source>
</evidence>
<evidence type="ECO:0000256" key="6">
    <source>
        <dbReference type="ARBA" id="ARBA00022553"/>
    </source>
</evidence>
<dbReference type="SMART" id="SM00387">
    <property type="entry name" value="HATPase_c"/>
    <property type="match status" value="1"/>
</dbReference>
<dbReference type="SUPFAM" id="SSF55874">
    <property type="entry name" value="ATPase domain of HSP90 chaperone/DNA topoisomerase II/histidine kinase"/>
    <property type="match status" value="1"/>
</dbReference>
<keyword evidence="13" id="KW-0902">Two-component regulatory system</keyword>
<sequence length="594" mass="66777">MQRLWLKITASYLILSIVFVLILWFFISSIIKNTYTDMTEDHLLENAQIISEVIELGGLDKNPEKLSQWMSEINDDIDIRYTVINEDGEVLTDSEADVSTMDNHLNRPEVTAVLVNNQEMGTSTRLSDTKEDSMMYVAIPVISDDELIGAVRTSISIASIDRAIGAIWNTLGAILVIILLISIISAALLSYNITKPINDVINVTKRLKRQDYSARINKDHSGEIGDLNESINMLAASLQTHVNDIEENEKQLNSILSNLVSGVVLINDSGQVELTNQATERFLSKHSSKILNHNYQEVFGPLNIDNLIEHSIEENAKNHDEAHIYFPDERILDVHIAPYYSQGWMSRGAIIVLHDITEIRKLEKMRSDFVANVSHELKTPITSVKGFAETLLSGDVNDKETNEQFLRIIYDESERLNRLITDLLNLSKIEKQAMPLKITEVNVIEVINDTTKTISKLASDKNIAIHLPEDKEAVIIEADLDRFSQIILNLMANAVTYTSENGHVYVDVESRTTEVYISIRDTGMGIPSESLERLFERFYRVDKARSRNSGGTGLGLAIVKHLVESHDGEITVTSKEGEGSTFTVRLPKIKEITE</sequence>
<evidence type="ECO:0000256" key="2">
    <source>
        <dbReference type="ARBA" id="ARBA00004651"/>
    </source>
</evidence>
<comment type="subcellular location">
    <subcellularLocation>
        <location evidence="2">Cell membrane</location>
        <topology evidence="2">Multi-pass membrane protein</topology>
    </subcellularLocation>
</comment>
<feature type="domain" description="PAS" evidence="17">
    <location>
        <begin position="248"/>
        <end position="319"/>
    </location>
</feature>
<dbReference type="SUPFAM" id="SSF103190">
    <property type="entry name" value="Sensory domain-like"/>
    <property type="match status" value="1"/>
</dbReference>
<dbReference type="FunFam" id="1.10.287.130:FF:000001">
    <property type="entry name" value="Two-component sensor histidine kinase"/>
    <property type="match status" value="1"/>
</dbReference>
<dbReference type="InterPro" id="IPR004358">
    <property type="entry name" value="Sig_transdc_His_kin-like_C"/>
</dbReference>
<dbReference type="CDD" id="cd06225">
    <property type="entry name" value="HAMP"/>
    <property type="match status" value="1"/>
</dbReference>
<dbReference type="InterPro" id="IPR035965">
    <property type="entry name" value="PAS-like_dom_sf"/>
</dbReference>
<dbReference type="EC" id="2.7.13.3" evidence="3"/>
<dbReference type="Pfam" id="PF02518">
    <property type="entry name" value="HATPase_c"/>
    <property type="match status" value="1"/>
</dbReference>
<keyword evidence="7" id="KW-0808">Transferase</keyword>
<evidence type="ECO:0000256" key="10">
    <source>
        <dbReference type="ARBA" id="ARBA00022777"/>
    </source>
</evidence>
<evidence type="ECO:0000259" key="16">
    <source>
        <dbReference type="PROSITE" id="PS50109"/>
    </source>
</evidence>
<dbReference type="SUPFAM" id="SSF47384">
    <property type="entry name" value="Homodimeric domain of signal transducing histidine kinase"/>
    <property type="match status" value="1"/>
</dbReference>
<evidence type="ECO:0000313" key="19">
    <source>
        <dbReference type="EMBL" id="CAD2080558.1"/>
    </source>
</evidence>
<dbReference type="NCBIfam" id="NF046044">
    <property type="entry name" value="PnpS"/>
    <property type="match status" value="1"/>
</dbReference>
<dbReference type="RefSeq" id="WP_185126456.1">
    <property type="nucleotide sequence ID" value="NZ_CAJEWD010000008.1"/>
</dbReference>
<dbReference type="GO" id="GO:0005524">
    <property type="term" value="F:ATP binding"/>
    <property type="evidence" value="ECO:0007669"/>
    <property type="project" value="UniProtKB-KW"/>
</dbReference>
<keyword evidence="20" id="KW-1185">Reference proteome</keyword>
<evidence type="ECO:0000256" key="9">
    <source>
        <dbReference type="ARBA" id="ARBA00022741"/>
    </source>
</evidence>
<feature type="transmembrane region" description="Helical" evidence="15">
    <location>
        <begin position="12"/>
        <end position="31"/>
    </location>
</feature>
<dbReference type="InterPro" id="IPR000014">
    <property type="entry name" value="PAS"/>
</dbReference>
<dbReference type="InterPro" id="IPR050351">
    <property type="entry name" value="BphY/WalK/GraS-like"/>
</dbReference>
<keyword evidence="10" id="KW-0418">Kinase</keyword>
<dbReference type="InterPro" id="IPR005467">
    <property type="entry name" value="His_kinase_dom"/>
</dbReference>
<evidence type="ECO:0000256" key="8">
    <source>
        <dbReference type="ARBA" id="ARBA00022692"/>
    </source>
</evidence>
<dbReference type="EMBL" id="CAJEWD010000008">
    <property type="protein sequence ID" value="CAD2080558.1"/>
    <property type="molecule type" value="Genomic_DNA"/>
</dbReference>
<dbReference type="GO" id="GO:0005886">
    <property type="term" value="C:plasma membrane"/>
    <property type="evidence" value="ECO:0007669"/>
    <property type="project" value="UniProtKB-SubCell"/>
</dbReference>
<dbReference type="SMART" id="SM00304">
    <property type="entry name" value="HAMP"/>
    <property type="match status" value="1"/>
</dbReference>
<dbReference type="Gene3D" id="3.30.565.10">
    <property type="entry name" value="Histidine kinase-like ATPase, C-terminal domain"/>
    <property type="match status" value="1"/>
</dbReference>
<comment type="caution">
    <text evidence="19">The sequence shown here is derived from an EMBL/GenBank/DDBJ whole genome shotgun (WGS) entry which is preliminary data.</text>
</comment>
<dbReference type="GO" id="GO:0016036">
    <property type="term" value="P:cellular response to phosphate starvation"/>
    <property type="evidence" value="ECO:0007669"/>
    <property type="project" value="TreeGrafter"/>
</dbReference>
<proteinExistence type="predicted"/>
<keyword evidence="12 15" id="KW-1133">Transmembrane helix</keyword>
<evidence type="ECO:0000256" key="3">
    <source>
        <dbReference type="ARBA" id="ARBA00012438"/>
    </source>
</evidence>
<dbReference type="FunFam" id="3.30.565.10:FF:000006">
    <property type="entry name" value="Sensor histidine kinase WalK"/>
    <property type="match status" value="1"/>
</dbReference>
<dbReference type="Pfam" id="PF16736">
    <property type="entry name" value="sCache_like"/>
    <property type="match status" value="1"/>
</dbReference>
<dbReference type="PRINTS" id="PR00344">
    <property type="entry name" value="BCTRLSENSOR"/>
</dbReference>
<dbReference type="InterPro" id="IPR003660">
    <property type="entry name" value="HAMP_dom"/>
</dbReference>
<dbReference type="PANTHER" id="PTHR45453:SF1">
    <property type="entry name" value="PHOSPHATE REGULON SENSOR PROTEIN PHOR"/>
    <property type="match status" value="1"/>
</dbReference>
<feature type="transmembrane region" description="Helical" evidence="15">
    <location>
        <begin position="166"/>
        <end position="191"/>
    </location>
</feature>
<dbReference type="InterPro" id="IPR036890">
    <property type="entry name" value="HATPase_C_sf"/>
</dbReference>
<dbReference type="InterPro" id="IPR003661">
    <property type="entry name" value="HisK_dim/P_dom"/>
</dbReference>
<gene>
    <name evidence="19" type="primary">phoR</name>
    <name evidence="19" type="ORF">JEODO184_01962</name>
</gene>
<evidence type="ECO:0000313" key="20">
    <source>
        <dbReference type="Proteomes" id="UP000589351"/>
    </source>
</evidence>
<evidence type="ECO:0000259" key="17">
    <source>
        <dbReference type="PROSITE" id="PS50112"/>
    </source>
</evidence>
<keyword evidence="9" id="KW-0547">Nucleotide-binding</keyword>
<dbReference type="CDD" id="cd16922">
    <property type="entry name" value="HATPase_EvgS-ArcB-TorS-like"/>
    <property type="match status" value="1"/>
</dbReference>
<evidence type="ECO:0000259" key="18">
    <source>
        <dbReference type="PROSITE" id="PS50885"/>
    </source>
</evidence>
<dbReference type="Pfam" id="PF00672">
    <property type="entry name" value="HAMP"/>
    <property type="match status" value="1"/>
</dbReference>
<dbReference type="SMART" id="SM00388">
    <property type="entry name" value="HisKA"/>
    <property type="match status" value="1"/>
</dbReference>
<evidence type="ECO:0000256" key="12">
    <source>
        <dbReference type="ARBA" id="ARBA00022989"/>
    </source>
</evidence>
<evidence type="ECO:0000256" key="14">
    <source>
        <dbReference type="ARBA" id="ARBA00023136"/>
    </source>
</evidence>
<keyword evidence="14 15" id="KW-0472">Membrane</keyword>
<keyword evidence="6" id="KW-0597">Phosphoprotein</keyword>
<dbReference type="InterPro" id="IPR031967">
    <property type="entry name" value="PhoR_single_Cache-like_dom"/>
</dbReference>
<dbReference type="InterPro" id="IPR036097">
    <property type="entry name" value="HisK_dim/P_sf"/>
</dbReference>
<dbReference type="InterPro" id="IPR003594">
    <property type="entry name" value="HATPase_dom"/>
</dbReference>
<dbReference type="PROSITE" id="PS50112">
    <property type="entry name" value="PAS"/>
    <property type="match status" value="1"/>
</dbReference>
<dbReference type="AlphaFoldDB" id="A0A6V7RPQ5"/>
<dbReference type="Gene3D" id="1.10.8.500">
    <property type="entry name" value="HAMP domain in histidine kinase"/>
    <property type="match status" value="1"/>
</dbReference>
<protein>
    <recommendedName>
        <fullName evidence="4">Sensor protein kinase WalK</fullName>
        <ecNumber evidence="3">2.7.13.3</ecNumber>
    </recommendedName>
</protein>
<evidence type="ECO:0000256" key="4">
    <source>
        <dbReference type="ARBA" id="ARBA00017772"/>
    </source>
</evidence>
<organism evidence="19 20">
    <name type="scientific">Jeotgalicoccus meleagridis</name>
    <dbReference type="NCBI Taxonomy" id="2759181"/>
    <lineage>
        <taxon>Bacteria</taxon>
        <taxon>Bacillati</taxon>
        <taxon>Bacillota</taxon>
        <taxon>Bacilli</taxon>
        <taxon>Bacillales</taxon>
        <taxon>Staphylococcaceae</taxon>
        <taxon>Jeotgalicoccus</taxon>
    </lineage>
</organism>
<accession>A0A6V7RPQ5</accession>
<dbReference type="Pfam" id="PF00512">
    <property type="entry name" value="HisKA"/>
    <property type="match status" value="1"/>
</dbReference>
<comment type="catalytic activity">
    <reaction evidence="1">
        <text>ATP + protein L-histidine = ADP + protein N-phospho-L-histidine.</text>
        <dbReference type="EC" id="2.7.13.3"/>
    </reaction>
</comment>
<dbReference type="Pfam" id="PF13426">
    <property type="entry name" value="PAS_9"/>
    <property type="match status" value="1"/>
</dbReference>
<evidence type="ECO:0000256" key="1">
    <source>
        <dbReference type="ARBA" id="ARBA00000085"/>
    </source>
</evidence>
<dbReference type="Gene3D" id="3.30.450.20">
    <property type="entry name" value="PAS domain"/>
    <property type="match status" value="2"/>
</dbReference>
<dbReference type="InterPro" id="IPR029151">
    <property type="entry name" value="Sensor-like_sf"/>
</dbReference>
<reference evidence="19 20" key="1">
    <citation type="submission" date="2020-07" db="EMBL/GenBank/DDBJ databases">
        <authorList>
            <person name="Criscuolo A."/>
        </authorList>
    </citation>
    <scope>NUCLEOTIDE SEQUENCE [LARGE SCALE GENOMIC DNA]</scope>
    <source>
        <strain evidence="19">CIP111649</strain>
    </source>
</reference>
<feature type="domain" description="HAMP" evidence="18">
    <location>
        <begin position="191"/>
        <end position="243"/>
    </location>
</feature>